<gene>
    <name evidence="1" type="ORF">H8S45_00485</name>
</gene>
<evidence type="ECO:0000313" key="2">
    <source>
        <dbReference type="Proteomes" id="UP000606499"/>
    </source>
</evidence>
<proteinExistence type="predicted"/>
<reference evidence="1" key="1">
    <citation type="submission" date="2020-08" db="EMBL/GenBank/DDBJ databases">
        <title>Genome public.</title>
        <authorList>
            <person name="Liu C."/>
            <person name="Sun Q."/>
        </authorList>
    </citation>
    <scope>NUCLEOTIDE SEQUENCE</scope>
    <source>
        <strain evidence="1">NSJ-28</strain>
    </source>
</reference>
<keyword evidence="2" id="KW-1185">Reference proteome</keyword>
<dbReference type="EMBL" id="JACOPL010000001">
    <property type="protein sequence ID" value="MBC5723954.1"/>
    <property type="molecule type" value="Genomic_DNA"/>
</dbReference>
<sequence>MSCHTGNCKGCQGCGGCGNGLSLFREELELLRCFAQSPFLPVACAAGAAEPVYLENGRDKAGNYAAAIALLQRKGLIRVDYDIPLKNFAYDGYETYPCKGSMALTANGIRVLEVLETQGVTGEAL</sequence>
<name>A0A923LRW6_9FIRM</name>
<protein>
    <submittedName>
        <fullName evidence="1">Uncharacterized protein</fullName>
    </submittedName>
</protein>
<dbReference type="Proteomes" id="UP000606499">
    <property type="component" value="Unassembled WGS sequence"/>
</dbReference>
<comment type="caution">
    <text evidence="1">The sequence shown here is derived from an EMBL/GenBank/DDBJ whole genome shotgun (WGS) entry which is preliminary data.</text>
</comment>
<organism evidence="1 2">
    <name type="scientific">Agathobaculum faecis</name>
    <dbReference type="NCBI Taxonomy" id="2763013"/>
    <lineage>
        <taxon>Bacteria</taxon>
        <taxon>Bacillati</taxon>
        <taxon>Bacillota</taxon>
        <taxon>Clostridia</taxon>
        <taxon>Eubacteriales</taxon>
        <taxon>Butyricicoccaceae</taxon>
        <taxon>Agathobaculum</taxon>
    </lineage>
</organism>
<evidence type="ECO:0000313" key="1">
    <source>
        <dbReference type="EMBL" id="MBC5723954.1"/>
    </source>
</evidence>
<dbReference type="RefSeq" id="WP_054325837.1">
    <property type="nucleotide sequence ID" value="NZ_JACOPL010000001.1"/>
</dbReference>
<dbReference type="AlphaFoldDB" id="A0A923LRW6"/>
<accession>A0A923LRW6</accession>